<protein>
    <submittedName>
        <fullName evidence="2">Protein kinase domain-containing protein</fullName>
    </submittedName>
</protein>
<evidence type="ECO:0000313" key="1">
    <source>
        <dbReference type="Proteomes" id="UP000887576"/>
    </source>
</evidence>
<evidence type="ECO:0000313" key="2">
    <source>
        <dbReference type="WBParaSite" id="JU765_v2.g268.t1"/>
    </source>
</evidence>
<dbReference type="WBParaSite" id="JU765_v2.g268.t1">
    <property type="protein sequence ID" value="JU765_v2.g268.t1"/>
    <property type="gene ID" value="JU765_v2.g268"/>
</dbReference>
<accession>A0AC34R239</accession>
<sequence>MPPGTSKYDEKDGVPAPGLTRKSKTTPSTYQQTVTQETSLPHQSLPLGKGPRAKKTIKTCREDDGPQKQSPIKKAPVKTRRTCVSAEKESLLLKKATINVPNAVKAAAAANAAAKKRMVRPKLENKTTVMSKDKSYTILELLGSGGFGDVYKVEQSDTKLIFALKTEQNFASKSNPNERLKIETTVLQACNKIPEPERRQHFIKLIDKGVTARFKFIVMEMVGPSIDDIKKHFICGEFSKSTAAKLSNQALQGLFDLHCIGFLHRDVKPQNFCIGLNDKEDMLYILDFGIARQYTNRNGMDVRAARSYVKFLGTVRYASRTCHRAKEQSRKDDMETWIYMTVEMFDSGNIFWKKNVDRVAVLMEKEKFFSFQFPQVWNKTPACFKEVMQMVDKLQYAEEPNYPGIKAILEKGYREANIDLTQPFEWLGKLKNGLQKKTTTTVAPEPDEEDLEDDKPDKPVPKVRASQFSKADRTRQSKADD</sequence>
<organism evidence="1 2">
    <name type="scientific">Panagrolaimus sp. JU765</name>
    <dbReference type="NCBI Taxonomy" id="591449"/>
    <lineage>
        <taxon>Eukaryota</taxon>
        <taxon>Metazoa</taxon>
        <taxon>Ecdysozoa</taxon>
        <taxon>Nematoda</taxon>
        <taxon>Chromadorea</taxon>
        <taxon>Rhabditida</taxon>
        <taxon>Tylenchina</taxon>
        <taxon>Panagrolaimomorpha</taxon>
        <taxon>Panagrolaimoidea</taxon>
        <taxon>Panagrolaimidae</taxon>
        <taxon>Panagrolaimus</taxon>
    </lineage>
</organism>
<dbReference type="Proteomes" id="UP000887576">
    <property type="component" value="Unplaced"/>
</dbReference>
<proteinExistence type="predicted"/>
<name>A0AC34R239_9BILA</name>
<reference evidence="2" key="1">
    <citation type="submission" date="2022-11" db="UniProtKB">
        <authorList>
            <consortium name="WormBaseParasite"/>
        </authorList>
    </citation>
    <scope>IDENTIFICATION</scope>
</reference>